<organism evidence="2 3">
    <name type="scientific">Dioscorea cayennensis subsp. rotundata</name>
    <name type="common">White Guinea yam</name>
    <name type="synonym">Dioscorea rotundata</name>
    <dbReference type="NCBI Taxonomy" id="55577"/>
    <lineage>
        <taxon>Eukaryota</taxon>
        <taxon>Viridiplantae</taxon>
        <taxon>Streptophyta</taxon>
        <taxon>Embryophyta</taxon>
        <taxon>Tracheophyta</taxon>
        <taxon>Spermatophyta</taxon>
        <taxon>Magnoliopsida</taxon>
        <taxon>Liliopsida</taxon>
        <taxon>Dioscoreales</taxon>
        <taxon>Dioscoreaceae</taxon>
        <taxon>Dioscorea</taxon>
    </lineage>
</organism>
<dbReference type="GeneID" id="120254156"/>
<evidence type="ECO:0000313" key="3">
    <source>
        <dbReference type="RefSeq" id="XP_039118230.1"/>
    </source>
</evidence>
<dbReference type="AlphaFoldDB" id="A0AB40AT03"/>
<gene>
    <name evidence="3" type="primary">LOC120254156</name>
</gene>
<name>A0AB40AT03_DIOCR</name>
<dbReference type="RefSeq" id="XP_039118230.1">
    <property type="nucleotide sequence ID" value="XM_039262296.1"/>
</dbReference>
<dbReference type="PANTHER" id="PTHR35686:SF1">
    <property type="entry name" value="KINETOCHORE PROTEIN"/>
    <property type="match status" value="1"/>
</dbReference>
<keyword evidence="1" id="KW-0732">Signal</keyword>
<dbReference type="PANTHER" id="PTHR35686">
    <property type="entry name" value="KINETOCHORE PROTEIN"/>
    <property type="match status" value="1"/>
</dbReference>
<sequence length="126" mass="14147">MGSSLLMDLALWSIINASLIDAVHTLSPDESKFMDVQILSRVLEAKLTVCWCSLGENIESSEGDKSLQLAADVGMLKKNVIFSSKICDNVELEVGNRVRIYSPWKEVQVDEDERIILCMYFSQIMS</sequence>
<accession>A0AB40AT03</accession>
<evidence type="ECO:0000256" key="1">
    <source>
        <dbReference type="SAM" id="SignalP"/>
    </source>
</evidence>
<proteinExistence type="predicted"/>
<protein>
    <submittedName>
        <fullName evidence="3">Uncharacterized protein LOC120254156 isoform X2</fullName>
    </submittedName>
</protein>
<keyword evidence="2" id="KW-1185">Reference proteome</keyword>
<feature type="chain" id="PRO_5044234055" evidence="1">
    <location>
        <begin position="18"/>
        <end position="126"/>
    </location>
</feature>
<dbReference type="Proteomes" id="UP001515500">
    <property type="component" value="Unplaced"/>
</dbReference>
<evidence type="ECO:0000313" key="2">
    <source>
        <dbReference type="Proteomes" id="UP001515500"/>
    </source>
</evidence>
<feature type="signal peptide" evidence="1">
    <location>
        <begin position="1"/>
        <end position="17"/>
    </location>
</feature>
<reference evidence="3" key="1">
    <citation type="submission" date="2025-08" db="UniProtKB">
        <authorList>
            <consortium name="RefSeq"/>
        </authorList>
    </citation>
    <scope>IDENTIFICATION</scope>
</reference>